<evidence type="ECO:0000256" key="1">
    <source>
        <dbReference type="ARBA" id="ARBA00022598"/>
    </source>
</evidence>
<dbReference type="Gene3D" id="3.40.50.261">
    <property type="entry name" value="Succinyl-CoA synthetase domains"/>
    <property type="match status" value="2"/>
</dbReference>
<dbReference type="AlphaFoldDB" id="A0A0P6WPZ9"/>
<organism evidence="5 6">
    <name type="scientific">Rossellomorea vietnamensis</name>
    <dbReference type="NCBI Taxonomy" id="218284"/>
    <lineage>
        <taxon>Bacteria</taxon>
        <taxon>Bacillati</taxon>
        <taxon>Bacillota</taxon>
        <taxon>Bacilli</taxon>
        <taxon>Bacillales</taxon>
        <taxon>Bacillaceae</taxon>
        <taxon>Rossellomorea</taxon>
    </lineage>
</organism>
<dbReference type="EMBL" id="LIXZ01000015">
    <property type="protein sequence ID" value="KPL58416.1"/>
    <property type="molecule type" value="Genomic_DNA"/>
</dbReference>
<dbReference type="SUPFAM" id="SSF52210">
    <property type="entry name" value="Succinyl-CoA synthetase domains"/>
    <property type="match status" value="2"/>
</dbReference>
<comment type="caution">
    <text evidence="5">The sequence shown here is derived from an EMBL/GenBank/DDBJ whole genome shotgun (WGS) entry which is preliminary data.</text>
</comment>
<evidence type="ECO:0000313" key="5">
    <source>
        <dbReference type="EMBL" id="KPL58416.1"/>
    </source>
</evidence>
<accession>A0A0P6WPZ9</accession>
<protein>
    <recommendedName>
        <fullName evidence="4">CoA-binding domain-containing protein</fullName>
    </recommendedName>
</protein>
<dbReference type="PANTHER" id="PTHR43334:SF1">
    <property type="entry name" value="3-HYDROXYPROPIONATE--COA LIGASE [ADP-FORMING]"/>
    <property type="match status" value="1"/>
</dbReference>
<dbReference type="InterPro" id="IPR032875">
    <property type="entry name" value="Succ_CoA_lig_flav_dom"/>
</dbReference>
<dbReference type="Proteomes" id="UP000050398">
    <property type="component" value="Unassembled WGS sequence"/>
</dbReference>
<keyword evidence="1" id="KW-0436">Ligase</keyword>
<dbReference type="SMART" id="SM00881">
    <property type="entry name" value="CoA_binding"/>
    <property type="match status" value="1"/>
</dbReference>
<dbReference type="GO" id="GO:0016874">
    <property type="term" value="F:ligase activity"/>
    <property type="evidence" value="ECO:0007669"/>
    <property type="project" value="UniProtKB-KW"/>
</dbReference>
<evidence type="ECO:0000256" key="2">
    <source>
        <dbReference type="ARBA" id="ARBA00022741"/>
    </source>
</evidence>
<dbReference type="PATRIC" id="fig|218284.4.peg.1454"/>
<dbReference type="InterPro" id="IPR003781">
    <property type="entry name" value="CoA-bd"/>
</dbReference>
<keyword evidence="3" id="KW-0067">ATP-binding</keyword>
<evidence type="ECO:0000259" key="4">
    <source>
        <dbReference type="SMART" id="SM00881"/>
    </source>
</evidence>
<evidence type="ECO:0000256" key="3">
    <source>
        <dbReference type="ARBA" id="ARBA00022840"/>
    </source>
</evidence>
<dbReference type="InterPro" id="IPR016102">
    <property type="entry name" value="Succinyl-CoA_synth-like"/>
</dbReference>
<keyword evidence="2" id="KW-0547">Nucleotide-binding</keyword>
<dbReference type="PANTHER" id="PTHR43334">
    <property type="entry name" value="ACETATE--COA LIGASE [ADP-FORMING]"/>
    <property type="match status" value="1"/>
</dbReference>
<dbReference type="OrthoDB" id="9807426at2"/>
<dbReference type="Gene3D" id="3.40.50.720">
    <property type="entry name" value="NAD(P)-binding Rossmann-like Domain"/>
    <property type="match status" value="1"/>
</dbReference>
<dbReference type="RefSeq" id="WP_060673538.1">
    <property type="nucleotide sequence ID" value="NZ_LIXZ01000015.1"/>
</dbReference>
<dbReference type="SUPFAM" id="SSF51735">
    <property type="entry name" value="NAD(P)-binding Rossmann-fold domains"/>
    <property type="match status" value="1"/>
</dbReference>
<feature type="domain" description="CoA-binding" evidence="4">
    <location>
        <begin position="7"/>
        <end position="102"/>
    </location>
</feature>
<dbReference type="Pfam" id="PF13607">
    <property type="entry name" value="Succ_CoA_lig"/>
    <property type="match status" value="1"/>
</dbReference>
<evidence type="ECO:0000313" key="6">
    <source>
        <dbReference type="Proteomes" id="UP000050398"/>
    </source>
</evidence>
<dbReference type="GO" id="GO:0005524">
    <property type="term" value="F:ATP binding"/>
    <property type="evidence" value="ECO:0007669"/>
    <property type="project" value="UniProtKB-KW"/>
</dbReference>
<dbReference type="InterPro" id="IPR036291">
    <property type="entry name" value="NAD(P)-bd_dom_sf"/>
</dbReference>
<gene>
    <name evidence="5" type="ORF">AM506_16270</name>
</gene>
<sequence length="472" mass="53240">MRTLQPIVSPESIAIIGASERFHQNAGRVMVNLQKSKFAGDIYLVNPNYDSISGMTCYPSVLEIKEEIDLACIIVPFIHTPKILKECVEKQVKNVIILSSGFSESGTDGITREEELKAIVKGTDTMVYGPNSPGFYHFIGNWGISFSPRFEPKNFHKGSVGLISHGGSIGRAVLDANEKGLGFSYWLSPGNEMDINMNDCFEFLINDPDTETILLIIESISEEERFFRLLHQAYLHRKPVILLPIGHSKISRIAVKHHLGRNNDYAIPWEMVNHPGLIKAESIDEVVAISWLFDSYKKAKGVRTVIFSWAGATSIYLADLCDKYDIELTPLSDDLQQQMIRITGIQKSFMNPLDVTTIVYDDLSKLTSCLEVLHESGDYDNIIVPFPFQVDYQNEILSGQIRTLMRESNCIFLPIFMSQGYNDELAIDTLKETKKPYFFHESTAIKSFAAYVNYSESQKQGEEQNEETIKSG</sequence>
<name>A0A0P6WPZ9_9BACI</name>
<dbReference type="InterPro" id="IPR051538">
    <property type="entry name" value="Acyl-CoA_Synth/Transferase"/>
</dbReference>
<dbReference type="Pfam" id="PF13380">
    <property type="entry name" value="CoA_binding_2"/>
    <property type="match status" value="1"/>
</dbReference>
<reference evidence="5 6" key="1">
    <citation type="submission" date="2015-08" db="EMBL/GenBank/DDBJ databases">
        <title>Draft Genome Sequence of Bacillus vietnamensis UCD-SED5.</title>
        <authorList>
            <person name="Lee R.D."/>
            <person name="Jospin G."/>
            <person name="Lang J.M."/>
            <person name="Coil D.A."/>
            <person name="Eisen J.A."/>
        </authorList>
    </citation>
    <scope>NUCLEOTIDE SEQUENCE [LARGE SCALE GENOMIC DNA]</scope>
    <source>
        <strain evidence="5 6">UCD-SED5</strain>
    </source>
</reference>
<proteinExistence type="predicted"/>